<evidence type="ECO:0008006" key="5">
    <source>
        <dbReference type="Google" id="ProtNLM"/>
    </source>
</evidence>
<comment type="caution">
    <text evidence="2">The sequence shown here is derived from an EMBL/GenBank/DDBJ whole genome shotgun (WGS) entry which is preliminary data.</text>
</comment>
<reference evidence="2" key="3">
    <citation type="submission" date="2024-09" db="EMBL/GenBank/DDBJ databases">
        <authorList>
            <person name="Sun Q."/>
            <person name="Mori K."/>
        </authorList>
    </citation>
    <scope>NUCLEOTIDE SEQUENCE</scope>
    <source>
        <strain evidence="2">NBRC 112440</strain>
    </source>
</reference>
<organism evidence="2 4">
    <name type="scientific">Deinococcus lacus</name>
    <dbReference type="NCBI Taxonomy" id="392561"/>
    <lineage>
        <taxon>Bacteria</taxon>
        <taxon>Thermotogati</taxon>
        <taxon>Deinococcota</taxon>
        <taxon>Deinococci</taxon>
        <taxon>Deinococcales</taxon>
        <taxon>Deinococcaceae</taxon>
        <taxon>Deinococcus</taxon>
    </lineage>
</organism>
<feature type="transmembrane region" description="Helical" evidence="1">
    <location>
        <begin position="36"/>
        <end position="54"/>
    </location>
</feature>
<accession>A0ABW1YF12</accession>
<keyword evidence="1" id="KW-1133">Transmembrane helix</keyword>
<evidence type="ECO:0000256" key="1">
    <source>
        <dbReference type="SAM" id="Phobius"/>
    </source>
</evidence>
<protein>
    <recommendedName>
        <fullName evidence="5">DUF1449 domain-containing protein</fullName>
    </recommendedName>
</protein>
<dbReference type="Proteomes" id="UP001596297">
    <property type="component" value="Unassembled WGS sequence"/>
</dbReference>
<sequence length="138" mass="15102">MVILVTLSFSGWIICYFVQLTVLGQLAPGSRAVPDLLTALLSVIPAILLTNLLIRPVRRAFAALNPDETKHIVGRSGVIVTPYADENHGMAQVEDGGAGLLLQVRARPGERFLRGQRAALLEYRPEDNSYLIVPELEL</sequence>
<dbReference type="EMBL" id="JBHSWD010000003">
    <property type="protein sequence ID" value="MFC6592933.1"/>
    <property type="molecule type" value="Genomic_DNA"/>
</dbReference>
<reference evidence="2" key="1">
    <citation type="journal article" date="2014" name="Int. J. Syst. Evol. Microbiol.">
        <title>Complete genome of a new Firmicutes species belonging to the dominant human colonic microbiota ('Ruminococcus bicirculans') reveals two chromosomes and a selective capacity to utilize plant glucans.</title>
        <authorList>
            <consortium name="NISC Comparative Sequencing Program"/>
            <person name="Wegmann U."/>
            <person name="Louis P."/>
            <person name="Goesmann A."/>
            <person name="Henrissat B."/>
            <person name="Duncan S.H."/>
            <person name="Flint H.J."/>
        </authorList>
    </citation>
    <scope>NUCLEOTIDE SEQUENCE</scope>
    <source>
        <strain evidence="2">NBRC 112440</strain>
    </source>
</reference>
<keyword evidence="1" id="KW-0472">Membrane</keyword>
<gene>
    <name evidence="2" type="ORF">ACFP81_13605</name>
    <name evidence="3" type="ORF">ACFP81_14300</name>
</gene>
<reference evidence="4" key="2">
    <citation type="journal article" date="2019" name="Int. J. Syst. Evol. Microbiol.">
        <title>The Global Catalogue of Microorganisms (GCM) 10K type strain sequencing project: providing services to taxonomists for standard genome sequencing and annotation.</title>
        <authorList>
            <consortium name="The Broad Institute Genomics Platform"/>
            <consortium name="The Broad Institute Genome Sequencing Center for Infectious Disease"/>
            <person name="Wu L."/>
            <person name="Ma J."/>
        </authorList>
    </citation>
    <scope>NUCLEOTIDE SEQUENCE [LARGE SCALE GENOMIC DNA]</scope>
    <source>
        <strain evidence="4">CGMCC 1.15772</strain>
    </source>
</reference>
<dbReference type="RefSeq" id="WP_380084047.1">
    <property type="nucleotide sequence ID" value="NZ_JBHSWD010000003.1"/>
</dbReference>
<keyword evidence="4" id="KW-1185">Reference proteome</keyword>
<proteinExistence type="predicted"/>
<evidence type="ECO:0000313" key="4">
    <source>
        <dbReference type="Proteomes" id="UP001596297"/>
    </source>
</evidence>
<keyword evidence="1" id="KW-0812">Transmembrane</keyword>
<evidence type="ECO:0000313" key="3">
    <source>
        <dbReference type="EMBL" id="MFC6593062.1"/>
    </source>
</evidence>
<evidence type="ECO:0000313" key="2">
    <source>
        <dbReference type="EMBL" id="MFC6592933.1"/>
    </source>
</evidence>
<name>A0ABW1YF12_9DEIO</name>
<dbReference type="EMBL" id="JBHSWD010000003">
    <property type="protein sequence ID" value="MFC6593062.1"/>
    <property type="molecule type" value="Genomic_DNA"/>
</dbReference>